<dbReference type="GO" id="GO:0015920">
    <property type="term" value="P:lipopolysaccharide transport"/>
    <property type="evidence" value="ECO:0007669"/>
    <property type="project" value="TreeGrafter"/>
</dbReference>
<evidence type="ECO:0000256" key="1">
    <source>
        <dbReference type="ARBA" id="ARBA00004651"/>
    </source>
</evidence>
<comment type="subcellular location">
    <subcellularLocation>
        <location evidence="1">Cell membrane</location>
        <topology evidence="1">Multi-pass membrane protein</topology>
    </subcellularLocation>
</comment>
<evidence type="ECO:0000256" key="6">
    <source>
        <dbReference type="SAM" id="Phobius"/>
    </source>
</evidence>
<keyword evidence="8" id="KW-1185">Reference proteome</keyword>
<dbReference type="KEGG" id="rms:RMA_1214"/>
<keyword evidence="2" id="KW-1003">Cell membrane</keyword>
<keyword evidence="5 6" id="KW-0472">Membrane</keyword>
<sequence>MRISTEFIMINLKTLSWYLTKLYFKCFFIILFLLIGLLIISNIFDLLQKFKNIYVPFSFFWRLILYKIPYLLGQVSSLISFSAMLFFLRNLTKNNELTAMLSSGIHIWQVLVIPCIVTLMLGIVFTTILNPIGTIGLQKYELLEAKLTKKALSEGIISKSGLLFFEALNDENQIIQTQFINVAEKKLNNITILFVDHNNSFLKRIDALYGIIENKMLHLNRVKVFTKEETKAYNNLTIQTNLSINSLVNKFIRPEMVSIWVLPKLINELLNSGLPVINYQIYYYKQLFKPIMMMATVILASCFISLKQRDNSQEKILLLGLFSGFIAYSLSEILLKILTYNNLSLIAAILLPSMLIFFISNFIMLHYKEI</sequence>
<evidence type="ECO:0000256" key="4">
    <source>
        <dbReference type="ARBA" id="ARBA00022989"/>
    </source>
</evidence>
<dbReference type="HOGENOM" id="CLU_028799_2_0_5"/>
<feature type="transmembrane region" description="Helical" evidence="6">
    <location>
        <begin position="287"/>
        <end position="304"/>
    </location>
</feature>
<evidence type="ECO:0000256" key="3">
    <source>
        <dbReference type="ARBA" id="ARBA00022692"/>
    </source>
</evidence>
<name>A8F2R1_RICM5</name>
<dbReference type="AlphaFoldDB" id="A8F2R1"/>
<protein>
    <submittedName>
        <fullName evidence="7">Permease</fullName>
    </submittedName>
</protein>
<evidence type="ECO:0000313" key="8">
    <source>
        <dbReference type="Proteomes" id="UP000001311"/>
    </source>
</evidence>
<evidence type="ECO:0000313" key="7">
    <source>
        <dbReference type="EMBL" id="ABV85197.1"/>
    </source>
</evidence>
<keyword evidence="3 6" id="KW-0812">Transmembrane</keyword>
<feature type="transmembrane region" description="Helical" evidence="6">
    <location>
        <begin position="107"/>
        <end position="129"/>
    </location>
</feature>
<dbReference type="Pfam" id="PF03739">
    <property type="entry name" value="LptF_LptG"/>
    <property type="match status" value="1"/>
</dbReference>
<accession>A8F2R1</accession>
<feature type="transmembrane region" description="Helical" evidence="6">
    <location>
        <begin position="316"/>
        <end position="337"/>
    </location>
</feature>
<dbReference type="InterPro" id="IPR005495">
    <property type="entry name" value="LptG/LptF_permease"/>
</dbReference>
<feature type="transmembrane region" description="Helical" evidence="6">
    <location>
        <begin position="68"/>
        <end position="87"/>
    </location>
</feature>
<dbReference type="Proteomes" id="UP000001311">
    <property type="component" value="Chromosome"/>
</dbReference>
<organism evidence="7 8">
    <name type="scientific">Rickettsia massiliae (strain Mtu5)</name>
    <dbReference type="NCBI Taxonomy" id="416276"/>
    <lineage>
        <taxon>Bacteria</taxon>
        <taxon>Pseudomonadati</taxon>
        <taxon>Pseudomonadota</taxon>
        <taxon>Alphaproteobacteria</taxon>
        <taxon>Rickettsiales</taxon>
        <taxon>Rickettsiaceae</taxon>
        <taxon>Rickettsieae</taxon>
        <taxon>Rickettsia</taxon>
        <taxon>spotted fever group</taxon>
    </lineage>
</organism>
<feature type="transmembrane region" description="Helical" evidence="6">
    <location>
        <begin position="343"/>
        <end position="365"/>
    </location>
</feature>
<reference evidence="7 8" key="1">
    <citation type="journal article" date="2007" name="Genome Res.">
        <title>Lateral gene transfer between obligate intracellular bacteria: evidence from the Rickettsia massiliae genome.</title>
        <authorList>
            <person name="Blanc G."/>
            <person name="Ogata H."/>
            <person name="Robert C."/>
            <person name="Audic S."/>
            <person name="Claverie J.-M."/>
            <person name="Raoult D."/>
        </authorList>
    </citation>
    <scope>NUCLEOTIDE SEQUENCE [LARGE SCALE GENOMIC DNA]</scope>
    <source>
        <strain evidence="8">Mtu5</strain>
    </source>
</reference>
<feature type="transmembrane region" description="Helical" evidence="6">
    <location>
        <begin position="22"/>
        <end position="47"/>
    </location>
</feature>
<dbReference type="PANTHER" id="PTHR33529:SF2">
    <property type="entry name" value="LIPOPOLYSACCHARIDE EXPORT SYSTEM PERMEASE PROTEIN LPTG"/>
    <property type="match status" value="1"/>
</dbReference>
<keyword evidence="4 6" id="KW-1133">Transmembrane helix</keyword>
<dbReference type="EMBL" id="CP000683">
    <property type="protein sequence ID" value="ABV85197.1"/>
    <property type="molecule type" value="Genomic_DNA"/>
</dbReference>
<dbReference type="GO" id="GO:0043190">
    <property type="term" value="C:ATP-binding cassette (ABC) transporter complex"/>
    <property type="evidence" value="ECO:0007669"/>
    <property type="project" value="TreeGrafter"/>
</dbReference>
<evidence type="ECO:0000256" key="2">
    <source>
        <dbReference type="ARBA" id="ARBA00022475"/>
    </source>
</evidence>
<gene>
    <name evidence="7" type="ordered locus">RMA_1214</name>
</gene>
<dbReference type="PANTHER" id="PTHR33529">
    <property type="entry name" value="SLR0882 PROTEIN-RELATED"/>
    <property type="match status" value="1"/>
</dbReference>
<evidence type="ECO:0000256" key="5">
    <source>
        <dbReference type="ARBA" id="ARBA00023136"/>
    </source>
</evidence>
<proteinExistence type="predicted"/>